<keyword evidence="4 5" id="KW-0067">ATP-binding</keyword>
<dbReference type="CDD" id="cd14014">
    <property type="entry name" value="STKc_PknB_like"/>
    <property type="match status" value="1"/>
</dbReference>
<dbReference type="InterPro" id="IPR017441">
    <property type="entry name" value="Protein_kinase_ATP_BS"/>
</dbReference>
<evidence type="ECO:0000313" key="10">
    <source>
        <dbReference type="Proteomes" id="UP001217485"/>
    </source>
</evidence>
<dbReference type="Gene3D" id="3.30.200.20">
    <property type="entry name" value="Phosphorylase Kinase, domain 1"/>
    <property type="match status" value="1"/>
</dbReference>
<dbReference type="EMBL" id="JAQNDK010000004">
    <property type="protein sequence ID" value="MDC0682288.1"/>
    <property type="molecule type" value="Genomic_DNA"/>
</dbReference>
<keyword evidence="7" id="KW-0472">Membrane</keyword>
<keyword evidence="1" id="KW-0808">Transferase</keyword>
<evidence type="ECO:0000256" key="2">
    <source>
        <dbReference type="ARBA" id="ARBA00022741"/>
    </source>
</evidence>
<protein>
    <submittedName>
        <fullName evidence="9">Serine/threonine-protein kinase</fullName>
    </submittedName>
</protein>
<dbReference type="SUPFAM" id="SSF56112">
    <property type="entry name" value="Protein kinase-like (PK-like)"/>
    <property type="match status" value="1"/>
</dbReference>
<evidence type="ECO:0000256" key="5">
    <source>
        <dbReference type="PROSITE-ProRule" id="PRU10141"/>
    </source>
</evidence>
<sequence>MEGQRIAGKYRLARLLGRGGMGSVWLAEHLSLRTPVAIKLIDVEAAKNATARARFDREAQIAARIRSAHVVKVLDHGLTDDGLPYIAMECLAGESLRDRLSARRRLTPAETAKIVSHICRALSRAHEVGLVHRDIKPENIFIAREDDGEIVKILDFGVAKVTDALAITGMDPTRTGALLGTPYYMSPEQARGLKSVDYRSDLWSLGVVVFECLTGARPFTAPALGPLIAKILGTPPPALSAAAPGAGIPVEVEAWMRKALAVEPDARFASARELSEAFMVASGVADSMDRGSSAGLPDGKPPSAVRPPDGVWETADTVALPSGDGRAPVAAAPQPPVAATPQPPVAAAPQPPVAPLSSATGPGAVAAARPVAPARVLVWAVVLLAIALLAVSGVLAATLLR</sequence>
<evidence type="ECO:0000256" key="1">
    <source>
        <dbReference type="ARBA" id="ARBA00022679"/>
    </source>
</evidence>
<feature type="region of interest" description="Disordered" evidence="6">
    <location>
        <begin position="289"/>
        <end position="362"/>
    </location>
</feature>
<accession>A0ABT5C794</accession>
<feature type="compositionally biased region" description="Pro residues" evidence="6">
    <location>
        <begin position="333"/>
        <end position="354"/>
    </location>
</feature>
<keyword evidence="3 9" id="KW-0418">Kinase</keyword>
<evidence type="ECO:0000256" key="3">
    <source>
        <dbReference type="ARBA" id="ARBA00022777"/>
    </source>
</evidence>
<dbReference type="SMART" id="SM00220">
    <property type="entry name" value="S_TKc"/>
    <property type="match status" value="1"/>
</dbReference>
<dbReference type="Proteomes" id="UP001217485">
    <property type="component" value="Unassembled WGS sequence"/>
</dbReference>
<name>A0ABT5C794_9BACT</name>
<feature type="domain" description="Protein kinase" evidence="8">
    <location>
        <begin position="10"/>
        <end position="279"/>
    </location>
</feature>
<dbReference type="PROSITE" id="PS00107">
    <property type="entry name" value="PROTEIN_KINASE_ATP"/>
    <property type="match status" value="1"/>
</dbReference>
<dbReference type="InterPro" id="IPR008271">
    <property type="entry name" value="Ser/Thr_kinase_AS"/>
</dbReference>
<dbReference type="PANTHER" id="PTHR43289">
    <property type="entry name" value="MITOGEN-ACTIVATED PROTEIN KINASE KINASE KINASE 20-RELATED"/>
    <property type="match status" value="1"/>
</dbReference>
<keyword evidence="2 5" id="KW-0547">Nucleotide-binding</keyword>
<reference evidence="9 10" key="1">
    <citation type="submission" date="2023-01" db="EMBL/GenBank/DDBJ databases">
        <title>Minimal conservation of predation-associated metabolite biosynthetic gene clusters underscores biosynthetic potential of Myxococcota including descriptions for ten novel species: Archangium lansinium sp. nov., Myxococcus landrumus sp. nov., Nannocystis bai.</title>
        <authorList>
            <person name="Ahearne A."/>
            <person name="Stevens C."/>
            <person name="Dowd S."/>
        </authorList>
    </citation>
    <scope>NUCLEOTIDE SEQUENCE [LARGE SCALE GENOMIC DNA]</scope>
    <source>
        <strain evidence="9 10">WIWO2</strain>
    </source>
</reference>
<dbReference type="PROSITE" id="PS50011">
    <property type="entry name" value="PROTEIN_KINASE_DOM"/>
    <property type="match status" value="1"/>
</dbReference>
<evidence type="ECO:0000313" key="9">
    <source>
        <dbReference type="EMBL" id="MDC0682288.1"/>
    </source>
</evidence>
<dbReference type="InterPro" id="IPR011009">
    <property type="entry name" value="Kinase-like_dom_sf"/>
</dbReference>
<dbReference type="PANTHER" id="PTHR43289:SF6">
    <property type="entry name" value="SERINE_THREONINE-PROTEIN KINASE NEKL-3"/>
    <property type="match status" value="1"/>
</dbReference>
<feature type="binding site" evidence="5">
    <location>
        <position position="39"/>
    </location>
    <ligand>
        <name>ATP</name>
        <dbReference type="ChEBI" id="CHEBI:30616"/>
    </ligand>
</feature>
<evidence type="ECO:0000259" key="8">
    <source>
        <dbReference type="PROSITE" id="PS50011"/>
    </source>
</evidence>
<dbReference type="RefSeq" id="WP_272100075.1">
    <property type="nucleotide sequence ID" value="NZ_JAQNDK010000004.1"/>
</dbReference>
<organism evidence="9 10">
    <name type="scientific">Sorangium atrum</name>
    <dbReference type="NCBI Taxonomy" id="2995308"/>
    <lineage>
        <taxon>Bacteria</taxon>
        <taxon>Pseudomonadati</taxon>
        <taxon>Myxococcota</taxon>
        <taxon>Polyangia</taxon>
        <taxon>Polyangiales</taxon>
        <taxon>Polyangiaceae</taxon>
        <taxon>Sorangium</taxon>
    </lineage>
</organism>
<dbReference type="PROSITE" id="PS00108">
    <property type="entry name" value="PROTEIN_KINASE_ST"/>
    <property type="match status" value="1"/>
</dbReference>
<comment type="caution">
    <text evidence="9">The sequence shown here is derived from an EMBL/GenBank/DDBJ whole genome shotgun (WGS) entry which is preliminary data.</text>
</comment>
<evidence type="ECO:0000256" key="4">
    <source>
        <dbReference type="ARBA" id="ARBA00022840"/>
    </source>
</evidence>
<evidence type="ECO:0000256" key="7">
    <source>
        <dbReference type="SAM" id="Phobius"/>
    </source>
</evidence>
<feature type="transmembrane region" description="Helical" evidence="7">
    <location>
        <begin position="376"/>
        <end position="400"/>
    </location>
</feature>
<dbReference type="Pfam" id="PF00069">
    <property type="entry name" value="Pkinase"/>
    <property type="match status" value="1"/>
</dbReference>
<dbReference type="Gene3D" id="1.10.510.10">
    <property type="entry name" value="Transferase(Phosphotransferase) domain 1"/>
    <property type="match status" value="1"/>
</dbReference>
<proteinExistence type="predicted"/>
<gene>
    <name evidence="9" type="ORF">POL72_31450</name>
</gene>
<keyword evidence="7" id="KW-1133">Transmembrane helix</keyword>
<evidence type="ECO:0000256" key="6">
    <source>
        <dbReference type="SAM" id="MobiDB-lite"/>
    </source>
</evidence>
<dbReference type="GO" id="GO:0016301">
    <property type="term" value="F:kinase activity"/>
    <property type="evidence" value="ECO:0007669"/>
    <property type="project" value="UniProtKB-KW"/>
</dbReference>
<dbReference type="InterPro" id="IPR000719">
    <property type="entry name" value="Prot_kinase_dom"/>
</dbReference>
<keyword evidence="10" id="KW-1185">Reference proteome</keyword>
<keyword evidence="7" id="KW-0812">Transmembrane</keyword>